<keyword evidence="1" id="KW-0732">Signal</keyword>
<sequence>MHASSSTPATALALLVWAVSLLSATAVALAAPEPISRRLDISINIDLGDLANLTARPLCDQYAFVANYSAIGANATMRDALANASPHGADIVAHVVDAAMKVADYFAHDTAINGLCGNLSMVAGQEAANNFSNGIVADQVVGGKGLGAGARAGGGGSLVLVVTLALLVLVL</sequence>
<protein>
    <submittedName>
        <fullName evidence="2">Uncharacterized protein</fullName>
    </submittedName>
</protein>
<keyword evidence="3" id="KW-1185">Reference proteome</keyword>
<evidence type="ECO:0000313" key="2">
    <source>
        <dbReference type="EMBL" id="KAK8058474.1"/>
    </source>
</evidence>
<accession>A0ABR1UKU9</accession>
<dbReference type="EMBL" id="JAQQWL010000009">
    <property type="protein sequence ID" value="KAK8058474.1"/>
    <property type="molecule type" value="Genomic_DNA"/>
</dbReference>
<reference evidence="2 3" key="1">
    <citation type="submission" date="2023-01" db="EMBL/GenBank/DDBJ databases">
        <title>Analysis of 21 Apiospora genomes using comparative genomics revels a genus with tremendous synthesis potential of carbohydrate active enzymes and secondary metabolites.</title>
        <authorList>
            <person name="Sorensen T."/>
        </authorList>
    </citation>
    <scope>NUCLEOTIDE SEQUENCE [LARGE SCALE GENOMIC DNA]</scope>
    <source>
        <strain evidence="2 3">CBS 135458</strain>
    </source>
</reference>
<evidence type="ECO:0000256" key="1">
    <source>
        <dbReference type="SAM" id="SignalP"/>
    </source>
</evidence>
<dbReference type="GeneID" id="92093394"/>
<gene>
    <name evidence="2" type="ORF">PG994_008922</name>
</gene>
<feature type="chain" id="PRO_5045122477" evidence="1">
    <location>
        <begin position="31"/>
        <end position="171"/>
    </location>
</feature>
<proteinExistence type="predicted"/>
<feature type="signal peptide" evidence="1">
    <location>
        <begin position="1"/>
        <end position="30"/>
    </location>
</feature>
<dbReference type="RefSeq" id="XP_066713920.1">
    <property type="nucleotide sequence ID" value="XM_066860331.1"/>
</dbReference>
<name>A0ABR1UKU9_9PEZI</name>
<dbReference type="Proteomes" id="UP001480595">
    <property type="component" value="Unassembled WGS sequence"/>
</dbReference>
<evidence type="ECO:0000313" key="3">
    <source>
        <dbReference type="Proteomes" id="UP001480595"/>
    </source>
</evidence>
<comment type="caution">
    <text evidence="2">The sequence shown here is derived from an EMBL/GenBank/DDBJ whole genome shotgun (WGS) entry which is preliminary data.</text>
</comment>
<organism evidence="2 3">
    <name type="scientific">Apiospora phragmitis</name>
    <dbReference type="NCBI Taxonomy" id="2905665"/>
    <lineage>
        <taxon>Eukaryota</taxon>
        <taxon>Fungi</taxon>
        <taxon>Dikarya</taxon>
        <taxon>Ascomycota</taxon>
        <taxon>Pezizomycotina</taxon>
        <taxon>Sordariomycetes</taxon>
        <taxon>Xylariomycetidae</taxon>
        <taxon>Amphisphaeriales</taxon>
        <taxon>Apiosporaceae</taxon>
        <taxon>Apiospora</taxon>
    </lineage>
</organism>